<keyword evidence="6" id="KW-0406">Ion transport</keyword>
<keyword evidence="7" id="KW-0496">Mitochondrion</keyword>
<keyword evidence="3" id="KW-0813">Transport</keyword>
<evidence type="ECO:0000256" key="2">
    <source>
        <dbReference type="ARBA" id="ARBA00005699"/>
    </source>
</evidence>
<evidence type="ECO:0000256" key="9">
    <source>
        <dbReference type="ARBA" id="ARBA00023310"/>
    </source>
</evidence>
<evidence type="ECO:0000256" key="1">
    <source>
        <dbReference type="ARBA" id="ARBA00004325"/>
    </source>
</evidence>
<keyword evidence="5" id="KW-0375">Hydrogen ion transport</keyword>
<evidence type="ECO:0000313" key="11">
    <source>
        <dbReference type="Proteomes" id="UP000663880"/>
    </source>
</evidence>
<dbReference type="GO" id="GO:0031966">
    <property type="term" value="C:mitochondrial membrane"/>
    <property type="evidence" value="ECO:0007669"/>
    <property type="project" value="UniProtKB-SubCell"/>
</dbReference>
<name>A0A821N7L2_9NEOP</name>
<evidence type="ECO:0000256" key="5">
    <source>
        <dbReference type="ARBA" id="ARBA00022781"/>
    </source>
</evidence>
<comment type="subcellular location">
    <subcellularLocation>
        <location evidence="1">Mitochondrion membrane</location>
    </subcellularLocation>
</comment>
<dbReference type="Pfam" id="PF04718">
    <property type="entry name" value="ATP-synt_G"/>
    <property type="match status" value="1"/>
</dbReference>
<gene>
    <name evidence="10" type="ORF">PMACD_LOCUS2355</name>
</gene>
<comment type="caution">
    <text evidence="10">The sequence shown here is derived from an EMBL/GenBank/DDBJ whole genome shotgun (WGS) entry which is preliminary data.</text>
</comment>
<evidence type="ECO:0000256" key="7">
    <source>
        <dbReference type="ARBA" id="ARBA00023128"/>
    </source>
</evidence>
<dbReference type="AlphaFoldDB" id="A0A821N7L2"/>
<keyword evidence="11" id="KW-1185">Reference proteome</keyword>
<dbReference type="GO" id="GO:0045259">
    <property type="term" value="C:proton-transporting ATP synthase complex"/>
    <property type="evidence" value="ECO:0007669"/>
    <property type="project" value="UniProtKB-KW"/>
</dbReference>
<dbReference type="EMBL" id="CAJOBZ010000004">
    <property type="protein sequence ID" value="CAF4781235.1"/>
    <property type="molecule type" value="Genomic_DNA"/>
</dbReference>
<organism evidence="10 11">
    <name type="scientific">Pieris macdunnoughi</name>
    <dbReference type="NCBI Taxonomy" id="345717"/>
    <lineage>
        <taxon>Eukaryota</taxon>
        <taxon>Metazoa</taxon>
        <taxon>Ecdysozoa</taxon>
        <taxon>Arthropoda</taxon>
        <taxon>Hexapoda</taxon>
        <taxon>Insecta</taxon>
        <taxon>Pterygota</taxon>
        <taxon>Neoptera</taxon>
        <taxon>Endopterygota</taxon>
        <taxon>Lepidoptera</taxon>
        <taxon>Glossata</taxon>
        <taxon>Ditrysia</taxon>
        <taxon>Papilionoidea</taxon>
        <taxon>Pieridae</taxon>
        <taxon>Pierinae</taxon>
        <taxon>Pieris</taxon>
    </lineage>
</organism>
<evidence type="ECO:0000256" key="6">
    <source>
        <dbReference type="ARBA" id="ARBA00023065"/>
    </source>
</evidence>
<proteinExistence type="inferred from homology"/>
<evidence type="ECO:0000256" key="4">
    <source>
        <dbReference type="ARBA" id="ARBA00022547"/>
    </source>
</evidence>
<evidence type="ECO:0000313" key="10">
    <source>
        <dbReference type="EMBL" id="CAF4781235.1"/>
    </source>
</evidence>
<dbReference type="Proteomes" id="UP000663880">
    <property type="component" value="Unassembled WGS sequence"/>
</dbReference>
<evidence type="ECO:0000256" key="8">
    <source>
        <dbReference type="ARBA" id="ARBA00023136"/>
    </source>
</evidence>
<sequence>MVIKSSALQFASYLLRERVKFGSVHGVPDLLGPFHKRKEDLLKQIREISENISKSELARKLRVAKGFYSLEMAPPNNNEIMQIKNDIKLVKDFFGSGAYKQLTVKQAWLLLLVGTEIGMWFFLGETIGKMHIVGYKV</sequence>
<accession>A0A821N7L2</accession>
<evidence type="ECO:0000256" key="3">
    <source>
        <dbReference type="ARBA" id="ARBA00022448"/>
    </source>
</evidence>
<reference evidence="10" key="1">
    <citation type="submission" date="2021-02" db="EMBL/GenBank/DDBJ databases">
        <authorList>
            <person name="Steward A R."/>
        </authorList>
    </citation>
    <scope>NUCLEOTIDE SEQUENCE</scope>
</reference>
<dbReference type="GO" id="GO:0015986">
    <property type="term" value="P:proton motive force-driven ATP synthesis"/>
    <property type="evidence" value="ECO:0007669"/>
    <property type="project" value="InterPro"/>
</dbReference>
<comment type="similarity">
    <text evidence="2">Belongs to the ATPase g subunit family.</text>
</comment>
<evidence type="ECO:0008006" key="12">
    <source>
        <dbReference type="Google" id="ProtNLM"/>
    </source>
</evidence>
<keyword evidence="9" id="KW-0066">ATP synthesis</keyword>
<dbReference type="GO" id="GO:0015078">
    <property type="term" value="F:proton transmembrane transporter activity"/>
    <property type="evidence" value="ECO:0007669"/>
    <property type="project" value="InterPro"/>
</dbReference>
<keyword evidence="8" id="KW-0472">Membrane</keyword>
<dbReference type="OrthoDB" id="437at2759"/>
<protein>
    <recommendedName>
        <fullName evidence="12">ATP synthase subunit g, mitochondrial</fullName>
    </recommendedName>
</protein>
<keyword evidence="4" id="KW-0138">CF(0)</keyword>
<dbReference type="InterPro" id="IPR006808">
    <property type="entry name" value="ATP_synth_F0_gsu_mt"/>
</dbReference>